<protein>
    <submittedName>
        <fullName evidence="1">Uncharacterized protein</fullName>
    </submittedName>
</protein>
<dbReference type="AlphaFoldDB" id="A0A198UPZ0"/>
<accession>A0A198UPZ0</accession>
<evidence type="ECO:0000313" key="2">
    <source>
        <dbReference type="Proteomes" id="UP000078228"/>
    </source>
</evidence>
<dbReference type="EMBL" id="LXHC01000002">
    <property type="protein sequence ID" value="OAU98339.1"/>
    <property type="molecule type" value="Genomic_DNA"/>
</dbReference>
<evidence type="ECO:0000313" key="1">
    <source>
        <dbReference type="EMBL" id="OAU98339.1"/>
    </source>
</evidence>
<reference evidence="1 2" key="1">
    <citation type="journal article" date="2016" name="Genome Biol. Evol.">
        <title>Comparative Genomic Analyses of the Moraxella catarrhalis Serosensitive and Seroresistant Lineages Demonstrate Their Independent Evolution.</title>
        <authorList>
            <person name="Earl J.P."/>
            <person name="de Vries S.P."/>
            <person name="Ahmed A."/>
            <person name="Powell E."/>
            <person name="Schultz M.P."/>
            <person name="Hermans P.W."/>
            <person name="Hill D.J."/>
            <person name="Zhou Z."/>
            <person name="Constantinidou C.I."/>
            <person name="Hu F.Z."/>
            <person name="Bootsma H.J."/>
            <person name="Ehrlich G.D."/>
        </authorList>
    </citation>
    <scope>NUCLEOTIDE SEQUENCE [LARGE SCALE GENOMIC DNA]</scope>
    <source>
        <strain evidence="1 2">Z7542</strain>
    </source>
</reference>
<proteinExistence type="predicted"/>
<sequence>MYADLKSQANNVANNKLLLDWSVNSKNYSHEAYNIMVNNLRHYIG</sequence>
<organism evidence="1 2">
    <name type="scientific">Moraxella catarrhalis</name>
    <name type="common">Branhamella catarrhalis</name>
    <dbReference type="NCBI Taxonomy" id="480"/>
    <lineage>
        <taxon>Bacteria</taxon>
        <taxon>Pseudomonadati</taxon>
        <taxon>Pseudomonadota</taxon>
        <taxon>Gammaproteobacteria</taxon>
        <taxon>Moraxellales</taxon>
        <taxon>Moraxellaceae</taxon>
        <taxon>Moraxella</taxon>
    </lineage>
</organism>
<comment type="caution">
    <text evidence="1">The sequence shown here is derived from an EMBL/GenBank/DDBJ whole genome shotgun (WGS) entry which is preliminary data.</text>
</comment>
<name>A0A198UPZ0_MORCA</name>
<dbReference type="PATRIC" id="fig|480.237.peg.1837"/>
<keyword evidence="2" id="KW-1185">Reference proteome</keyword>
<gene>
    <name evidence="1" type="ORF">AO384_0100</name>
</gene>
<dbReference type="Proteomes" id="UP000078228">
    <property type="component" value="Unassembled WGS sequence"/>
</dbReference>